<dbReference type="InterPro" id="IPR031926">
    <property type="entry name" value="TMEM135_N"/>
</dbReference>
<dbReference type="EMBL" id="JANBUO010001465">
    <property type="protein sequence ID" value="KAJ2798160.1"/>
    <property type="molecule type" value="Genomic_DNA"/>
</dbReference>
<feature type="domain" description="Transmembrane protein 135 N-terminal" evidence="7">
    <location>
        <begin position="391"/>
        <end position="508"/>
    </location>
</feature>
<comment type="caution">
    <text evidence="8">The sequence shown here is derived from an EMBL/GenBank/DDBJ whole genome shotgun (WGS) entry which is preliminary data.</text>
</comment>
<evidence type="ECO:0000313" key="8">
    <source>
        <dbReference type="EMBL" id="KAJ2798160.1"/>
    </source>
</evidence>
<feature type="compositionally biased region" description="Acidic residues" evidence="6">
    <location>
        <begin position="237"/>
        <end position="246"/>
    </location>
</feature>
<dbReference type="OrthoDB" id="291792at2759"/>
<dbReference type="PANTHER" id="PTHR12459">
    <property type="entry name" value="TRANSMEMBRANE PROTEIN 135-RELATED"/>
    <property type="match status" value="1"/>
</dbReference>
<evidence type="ECO:0000256" key="2">
    <source>
        <dbReference type="ARBA" id="ARBA00008924"/>
    </source>
</evidence>
<comment type="similarity">
    <text evidence="2">Belongs to the TMEM135 family.</text>
</comment>
<keyword evidence="9" id="KW-1185">Reference proteome</keyword>
<evidence type="ECO:0000256" key="4">
    <source>
        <dbReference type="ARBA" id="ARBA00022989"/>
    </source>
</evidence>
<protein>
    <recommendedName>
        <fullName evidence="7">Transmembrane protein 135 N-terminal domain-containing protein</fullName>
    </recommendedName>
</protein>
<dbReference type="InterPro" id="IPR026749">
    <property type="entry name" value="Tmem135"/>
</dbReference>
<dbReference type="PANTHER" id="PTHR12459:SF15">
    <property type="entry name" value="TRANSMEMBRANE PROTEIN 135"/>
    <property type="match status" value="1"/>
</dbReference>
<keyword evidence="3" id="KW-0812">Transmembrane</keyword>
<organism evidence="8 9">
    <name type="scientific">Coemansia guatemalensis</name>
    <dbReference type="NCBI Taxonomy" id="2761395"/>
    <lineage>
        <taxon>Eukaryota</taxon>
        <taxon>Fungi</taxon>
        <taxon>Fungi incertae sedis</taxon>
        <taxon>Zoopagomycota</taxon>
        <taxon>Kickxellomycotina</taxon>
        <taxon>Kickxellomycetes</taxon>
        <taxon>Kickxellales</taxon>
        <taxon>Kickxellaceae</taxon>
        <taxon>Coemansia</taxon>
    </lineage>
</organism>
<evidence type="ECO:0000259" key="7">
    <source>
        <dbReference type="Pfam" id="PF15982"/>
    </source>
</evidence>
<feature type="region of interest" description="Disordered" evidence="6">
    <location>
        <begin position="230"/>
        <end position="277"/>
    </location>
</feature>
<keyword evidence="4" id="KW-1133">Transmembrane helix</keyword>
<proteinExistence type="inferred from homology"/>
<reference evidence="8" key="1">
    <citation type="submission" date="2022-07" db="EMBL/GenBank/DDBJ databases">
        <title>Phylogenomic reconstructions and comparative analyses of Kickxellomycotina fungi.</title>
        <authorList>
            <person name="Reynolds N.K."/>
            <person name="Stajich J.E."/>
            <person name="Barry K."/>
            <person name="Grigoriev I.V."/>
            <person name="Crous P."/>
            <person name="Smith M.E."/>
        </authorList>
    </citation>
    <scope>NUCLEOTIDE SEQUENCE</scope>
    <source>
        <strain evidence="8">NRRL 1565</strain>
    </source>
</reference>
<evidence type="ECO:0000256" key="1">
    <source>
        <dbReference type="ARBA" id="ARBA00004127"/>
    </source>
</evidence>
<keyword evidence="5" id="KW-0472">Membrane</keyword>
<dbReference type="Pfam" id="PF15982">
    <property type="entry name" value="TMEM135_C_rich"/>
    <property type="match status" value="1"/>
</dbReference>
<evidence type="ECO:0000256" key="6">
    <source>
        <dbReference type="SAM" id="MobiDB-lite"/>
    </source>
</evidence>
<gene>
    <name evidence="8" type="ORF">H4R20_004920</name>
</gene>
<comment type="subcellular location">
    <subcellularLocation>
        <location evidence="1">Endomembrane system</location>
        <topology evidence="1">Multi-pass membrane protein</topology>
    </subcellularLocation>
</comment>
<dbReference type="Proteomes" id="UP001140094">
    <property type="component" value="Unassembled WGS sequence"/>
</dbReference>
<evidence type="ECO:0000313" key="9">
    <source>
        <dbReference type="Proteomes" id="UP001140094"/>
    </source>
</evidence>
<name>A0A9W8LRM2_9FUNG</name>
<evidence type="ECO:0000256" key="5">
    <source>
        <dbReference type="ARBA" id="ARBA00023136"/>
    </source>
</evidence>
<accession>A0A9W8LRM2</accession>
<sequence>MDIGGTSHLLNTFAEFAARVTSHALTDKEKESVVQGFRRFHERLERFNTDASLKRLAIDSQNRRKSSLKCQHEDTDCWQNSIRGFIKAYIVGFSVKYGLNIVPHLISLRAFKRPSLLLRGFCSDTYSFAAFLSVLIGSYKAFLCTIRRLRGEEGNDHINALVAGMLAGLVSAKLDRSPTRRKTISLYLFSRALQYGCVWLFDGYVSRQEDEELKARSRWMTRAHSDNVTMYSKQGQEEPEPLDDEGNAQPVPKMNWSPEQMGGTMEPPADDSARSSLTSKATDTIRRWAPTALMTVAVTALTFEFVFHTDTLPRGFVSFFSKNGGYDSVYSRKMYSGFKLIGQDFARNTNSGRRIPAGVPTKDYLSQMSLGKDVVGAFDSHIHHDFVACGIYHPHTTSCLLGLVSTVLRSFPNSMKMYVPFNAMVYGIFKNKELRKDPLGTIVKLIKSSARSSLFFALMVSFTTNGSCILRALLGRDTIAGYVLAGILGGLAVLVEAPSRRIELAMYVFLRAMGSGWNISLKQGLCKSMRHGEVALFSFSMAVLMAIYQNKTTTFSLAYRSTLTRIFGKN</sequence>
<dbReference type="AlphaFoldDB" id="A0A9W8LRM2"/>
<dbReference type="GO" id="GO:0012505">
    <property type="term" value="C:endomembrane system"/>
    <property type="evidence" value="ECO:0007669"/>
    <property type="project" value="UniProtKB-SubCell"/>
</dbReference>
<evidence type="ECO:0000256" key="3">
    <source>
        <dbReference type="ARBA" id="ARBA00022692"/>
    </source>
</evidence>